<gene>
    <name evidence="1" type="ORF">H310_00576</name>
</gene>
<evidence type="ECO:0000313" key="1">
    <source>
        <dbReference type="EMBL" id="ETW10218.1"/>
    </source>
</evidence>
<dbReference type="VEuPathDB" id="FungiDB:H310_00576"/>
<dbReference type="RefSeq" id="XP_008861629.1">
    <property type="nucleotide sequence ID" value="XM_008863407.1"/>
</dbReference>
<sequence length="112" mass="13094">MRNEESNISLPPFFILNVRLPSLNTPSSVHDTAHGAACEQFFVFPRARSIRPRQRPLIEEVLPKLKIQTQSHWRSHCRSTSRGHPHERDLPLFAQYKRTPLHDRSRIFTPCT</sequence>
<accession>A0A024UX09</accession>
<protein>
    <submittedName>
        <fullName evidence="1">Uncharacterized protein</fullName>
    </submittedName>
</protein>
<dbReference type="AlphaFoldDB" id="A0A024UX09"/>
<dbReference type="GeneID" id="20077626"/>
<dbReference type="EMBL" id="KI913952">
    <property type="protein sequence ID" value="ETW10218.1"/>
    <property type="molecule type" value="Genomic_DNA"/>
</dbReference>
<reference evidence="1" key="1">
    <citation type="submission" date="2013-12" db="EMBL/GenBank/DDBJ databases">
        <title>The Genome Sequence of Aphanomyces invadans NJM9701.</title>
        <authorList>
            <consortium name="The Broad Institute Genomics Platform"/>
            <person name="Russ C."/>
            <person name="Tyler B."/>
            <person name="van West P."/>
            <person name="Dieguez-Uribeondo J."/>
            <person name="Young S.K."/>
            <person name="Zeng Q."/>
            <person name="Gargeya S."/>
            <person name="Fitzgerald M."/>
            <person name="Abouelleil A."/>
            <person name="Alvarado L."/>
            <person name="Chapman S.B."/>
            <person name="Gainer-Dewar J."/>
            <person name="Goldberg J."/>
            <person name="Griggs A."/>
            <person name="Gujja S."/>
            <person name="Hansen M."/>
            <person name="Howarth C."/>
            <person name="Imamovic A."/>
            <person name="Ireland A."/>
            <person name="Larimer J."/>
            <person name="McCowan C."/>
            <person name="Murphy C."/>
            <person name="Pearson M."/>
            <person name="Poon T.W."/>
            <person name="Priest M."/>
            <person name="Roberts A."/>
            <person name="Saif S."/>
            <person name="Shea T."/>
            <person name="Sykes S."/>
            <person name="Wortman J."/>
            <person name="Nusbaum C."/>
            <person name="Birren B."/>
        </authorList>
    </citation>
    <scope>NUCLEOTIDE SEQUENCE [LARGE SCALE GENOMIC DNA]</scope>
    <source>
        <strain evidence="1">NJM9701</strain>
    </source>
</reference>
<organism evidence="1">
    <name type="scientific">Aphanomyces invadans</name>
    <dbReference type="NCBI Taxonomy" id="157072"/>
    <lineage>
        <taxon>Eukaryota</taxon>
        <taxon>Sar</taxon>
        <taxon>Stramenopiles</taxon>
        <taxon>Oomycota</taxon>
        <taxon>Saprolegniomycetes</taxon>
        <taxon>Saprolegniales</taxon>
        <taxon>Verrucalvaceae</taxon>
        <taxon>Aphanomyces</taxon>
    </lineage>
</organism>
<proteinExistence type="predicted"/>
<name>A0A024UX09_9STRA</name>